<dbReference type="PROSITE" id="PS50937">
    <property type="entry name" value="HTH_MERR_2"/>
    <property type="match status" value="1"/>
</dbReference>
<dbReference type="RefSeq" id="WP_086788819.1">
    <property type="nucleotide sequence ID" value="NZ_JAGIOO010000001.1"/>
</dbReference>
<dbReference type="SUPFAM" id="SSF46955">
    <property type="entry name" value="Putative DNA-binding domain"/>
    <property type="match status" value="1"/>
</dbReference>
<dbReference type="InterPro" id="IPR047057">
    <property type="entry name" value="MerR_fam"/>
</dbReference>
<reference evidence="3 4" key="1">
    <citation type="submission" date="2021-03" db="EMBL/GenBank/DDBJ databases">
        <title>Sequencing the genomes of 1000 actinobacteria strains.</title>
        <authorList>
            <person name="Klenk H.-P."/>
        </authorList>
    </citation>
    <scope>NUCLEOTIDE SEQUENCE [LARGE SCALE GENOMIC DNA]</scope>
    <source>
        <strain evidence="3 4">DSM 44580</strain>
    </source>
</reference>
<comment type="caution">
    <text evidence="3">The sequence shown here is derived from an EMBL/GenBank/DDBJ whole genome shotgun (WGS) entry which is preliminary data.</text>
</comment>
<dbReference type="PRINTS" id="PR00040">
    <property type="entry name" value="HTHMERR"/>
</dbReference>
<evidence type="ECO:0000259" key="2">
    <source>
        <dbReference type="PROSITE" id="PS50937"/>
    </source>
</evidence>
<dbReference type="GO" id="GO:0003677">
    <property type="term" value="F:DNA binding"/>
    <property type="evidence" value="ECO:0007669"/>
    <property type="project" value="UniProtKB-KW"/>
</dbReference>
<dbReference type="Proteomes" id="UP001519363">
    <property type="component" value="Unassembled WGS sequence"/>
</dbReference>
<dbReference type="Gene3D" id="1.10.1660.10">
    <property type="match status" value="1"/>
</dbReference>
<sequence>MSTARGITISQAATFAGITVKTIRHYHRLGLLEEPRRDASGYRRYGSTHLLRLVRVRTLAAAGVPLAEIADLLDADPEVFADALADVERDLTERINELIARRDTLQRLATGDRVLLPEHACAVLDRVTGLGFSEAERDMTREAMVLVKALAPEDFDGYVAQLAAAMDDPEYLVLVRRMLAAGALAADDPRVEELATALVGHFLANPHLVPVLTGAQTRADSDLRHHVLTQHRTDQNPGWTRLHELVVARLREAGHPVL</sequence>
<dbReference type="CDD" id="cd00592">
    <property type="entry name" value="HTH_MerR-like"/>
    <property type="match status" value="1"/>
</dbReference>
<dbReference type="InterPro" id="IPR009061">
    <property type="entry name" value="DNA-bd_dom_put_sf"/>
</dbReference>
<evidence type="ECO:0000313" key="3">
    <source>
        <dbReference type="EMBL" id="MBP2478188.1"/>
    </source>
</evidence>
<evidence type="ECO:0000313" key="4">
    <source>
        <dbReference type="Proteomes" id="UP001519363"/>
    </source>
</evidence>
<gene>
    <name evidence="3" type="ORF">JOF53_007060</name>
</gene>
<proteinExistence type="predicted"/>
<dbReference type="InterPro" id="IPR000551">
    <property type="entry name" value="MerR-type_HTH_dom"/>
</dbReference>
<dbReference type="PANTHER" id="PTHR30204:SF93">
    <property type="entry name" value="HTH MERR-TYPE DOMAIN-CONTAINING PROTEIN"/>
    <property type="match status" value="1"/>
</dbReference>
<organism evidence="3 4">
    <name type="scientific">Crossiella equi</name>
    <dbReference type="NCBI Taxonomy" id="130796"/>
    <lineage>
        <taxon>Bacteria</taxon>
        <taxon>Bacillati</taxon>
        <taxon>Actinomycetota</taxon>
        <taxon>Actinomycetes</taxon>
        <taxon>Pseudonocardiales</taxon>
        <taxon>Pseudonocardiaceae</taxon>
        <taxon>Crossiella</taxon>
    </lineage>
</organism>
<dbReference type="Pfam" id="PF13411">
    <property type="entry name" value="MerR_1"/>
    <property type="match status" value="1"/>
</dbReference>
<dbReference type="PANTHER" id="PTHR30204">
    <property type="entry name" value="REDOX-CYCLING DRUG-SENSING TRANSCRIPTIONAL ACTIVATOR SOXR"/>
    <property type="match status" value="1"/>
</dbReference>
<dbReference type="EMBL" id="JAGIOO010000001">
    <property type="protein sequence ID" value="MBP2478188.1"/>
    <property type="molecule type" value="Genomic_DNA"/>
</dbReference>
<evidence type="ECO:0000256" key="1">
    <source>
        <dbReference type="ARBA" id="ARBA00023125"/>
    </source>
</evidence>
<name>A0ABS5ANP4_9PSEU</name>
<accession>A0ABS5ANP4</accession>
<feature type="domain" description="HTH merR-type" evidence="2">
    <location>
        <begin position="6"/>
        <end position="75"/>
    </location>
</feature>
<keyword evidence="1 3" id="KW-0238">DNA-binding</keyword>
<dbReference type="SMART" id="SM00422">
    <property type="entry name" value="HTH_MERR"/>
    <property type="match status" value="1"/>
</dbReference>
<protein>
    <submittedName>
        <fullName evidence="3">DNA-binding transcriptional MerR regulator</fullName>
    </submittedName>
</protein>
<keyword evidence="4" id="KW-1185">Reference proteome</keyword>